<evidence type="ECO:0000259" key="1">
    <source>
        <dbReference type="Pfam" id="PF18735"/>
    </source>
</evidence>
<protein>
    <recommendedName>
        <fullName evidence="1">RiboL-PSP-HEPN domain-containing protein</fullName>
    </recommendedName>
</protein>
<dbReference type="EMBL" id="BAABIS010000001">
    <property type="protein sequence ID" value="GAA4856589.1"/>
    <property type="molecule type" value="Genomic_DNA"/>
</dbReference>
<evidence type="ECO:0000313" key="3">
    <source>
        <dbReference type="Proteomes" id="UP001501752"/>
    </source>
</evidence>
<evidence type="ECO:0000313" key="2">
    <source>
        <dbReference type="EMBL" id="GAA4856589.1"/>
    </source>
</evidence>
<dbReference type="InterPro" id="IPR041519">
    <property type="entry name" value="HEPN_RiboL-PSP"/>
</dbReference>
<proteinExistence type="predicted"/>
<name>A0ABP9DQH7_9ACTN</name>
<dbReference type="Pfam" id="PF18735">
    <property type="entry name" value="HEPN_RiboL-PSP"/>
    <property type="match status" value="1"/>
</dbReference>
<keyword evidence="3" id="KW-1185">Reference proteome</keyword>
<feature type="domain" description="RiboL-PSP-HEPN" evidence="1">
    <location>
        <begin position="25"/>
        <end position="136"/>
    </location>
</feature>
<reference evidence="3" key="1">
    <citation type="journal article" date="2019" name="Int. J. Syst. Evol. Microbiol.">
        <title>The Global Catalogue of Microorganisms (GCM) 10K type strain sequencing project: providing services to taxonomists for standard genome sequencing and annotation.</title>
        <authorList>
            <consortium name="The Broad Institute Genomics Platform"/>
            <consortium name="The Broad Institute Genome Sequencing Center for Infectious Disease"/>
            <person name="Wu L."/>
            <person name="Ma J."/>
        </authorList>
    </citation>
    <scope>NUCLEOTIDE SEQUENCE [LARGE SCALE GENOMIC DNA]</scope>
    <source>
        <strain evidence="3">JCM 13006</strain>
    </source>
</reference>
<organism evidence="2 3">
    <name type="scientific">Kitasatospora terrestris</name>
    <dbReference type="NCBI Taxonomy" id="258051"/>
    <lineage>
        <taxon>Bacteria</taxon>
        <taxon>Bacillati</taxon>
        <taxon>Actinomycetota</taxon>
        <taxon>Actinomycetes</taxon>
        <taxon>Kitasatosporales</taxon>
        <taxon>Streptomycetaceae</taxon>
        <taxon>Kitasatospora</taxon>
    </lineage>
</organism>
<dbReference type="RefSeq" id="WP_345698011.1">
    <property type="nucleotide sequence ID" value="NZ_BAABIS010000001.1"/>
</dbReference>
<gene>
    <name evidence="2" type="ORF">GCM10023235_37710</name>
</gene>
<comment type="caution">
    <text evidence="2">The sequence shown here is derived from an EMBL/GenBank/DDBJ whole genome shotgun (WGS) entry which is preliminary data.</text>
</comment>
<accession>A0ABP9DQH7</accession>
<sequence>MRNQWPPWPIPSLKESLDSLTSSVAERPKGRSDDEHIWLTRFLVIRSCGYLEQVTYETARAFVADKSFGLVRTFALTWLSRTRNPSPDNMMELLGRFDGALSDEFKVLLEEDDQRLYREISLLVDRRHKIAHGLNEGMNSAKAVALRSDVDIVADWFIEKLDPR</sequence>
<dbReference type="Proteomes" id="UP001501752">
    <property type="component" value="Unassembled WGS sequence"/>
</dbReference>